<dbReference type="Gene3D" id="3.10.20.440">
    <property type="entry name" value="2Fe-2S iron-sulphur cluster binding domain, sarcosine oxidase, alpha subunit, N-terminal domain"/>
    <property type="match status" value="1"/>
</dbReference>
<gene>
    <name evidence="7" type="ORF">H1D41_07740</name>
</gene>
<dbReference type="NCBIfam" id="TIGR01372">
    <property type="entry name" value="soxA"/>
    <property type="match status" value="1"/>
</dbReference>
<proteinExistence type="inferred from homology"/>
<organism evidence="7 8">
    <name type="scientific">Halocynthiibacter styelae</name>
    <dbReference type="NCBI Taxonomy" id="2761955"/>
    <lineage>
        <taxon>Bacteria</taxon>
        <taxon>Pseudomonadati</taxon>
        <taxon>Pseudomonadota</taxon>
        <taxon>Alphaproteobacteria</taxon>
        <taxon>Rhodobacterales</taxon>
        <taxon>Paracoccaceae</taxon>
        <taxon>Halocynthiibacter</taxon>
    </lineage>
</organism>
<comment type="similarity">
    <text evidence="1">Belongs to the GcvT family.</text>
</comment>
<dbReference type="InterPro" id="IPR041854">
    <property type="entry name" value="BFD-like_2Fe2S-bd_dom_sf"/>
</dbReference>
<dbReference type="PANTHER" id="PTHR43757">
    <property type="entry name" value="AMINOMETHYLTRANSFERASE"/>
    <property type="match status" value="1"/>
</dbReference>
<dbReference type="Pfam" id="PF01571">
    <property type="entry name" value="GCV_T"/>
    <property type="match status" value="1"/>
</dbReference>
<dbReference type="InterPro" id="IPR029043">
    <property type="entry name" value="GcvT/YgfZ_C"/>
</dbReference>
<dbReference type="PRINTS" id="PR00368">
    <property type="entry name" value="FADPNR"/>
</dbReference>
<dbReference type="Gene3D" id="1.10.10.1100">
    <property type="entry name" value="BFD-like [2Fe-2S]-binding domain"/>
    <property type="match status" value="1"/>
</dbReference>
<evidence type="ECO:0000259" key="3">
    <source>
        <dbReference type="Pfam" id="PF01571"/>
    </source>
</evidence>
<dbReference type="Gene3D" id="3.50.50.60">
    <property type="entry name" value="FAD/NAD(P)-binding domain"/>
    <property type="match status" value="1"/>
</dbReference>
<dbReference type="PANTHER" id="PTHR43757:SF2">
    <property type="entry name" value="AMINOMETHYLTRANSFERASE, MITOCHONDRIAL"/>
    <property type="match status" value="1"/>
</dbReference>
<dbReference type="InterPro" id="IPR036188">
    <property type="entry name" value="FAD/NAD-bd_sf"/>
</dbReference>
<dbReference type="SUPFAM" id="SSF101790">
    <property type="entry name" value="Aminomethyltransferase beta-barrel domain"/>
    <property type="match status" value="1"/>
</dbReference>
<dbReference type="Gene3D" id="3.30.1360.120">
    <property type="entry name" value="Probable tRNA modification gtpase trme, domain 1"/>
    <property type="match status" value="1"/>
</dbReference>
<dbReference type="Pfam" id="PF17806">
    <property type="entry name" value="SO_alpha_A3"/>
    <property type="match status" value="1"/>
</dbReference>
<name>A0A8J7LK99_9RHOB</name>
<sequence>MRISNKGLIDRSTAVSFTFDGKTVDGFAGDTVASAALAQGRKVFGRSFKYHRPRGVMTTGSEEPNALVTLHSGAAQDPNIRATTQEIYEGLQVRGQNAWPSVDRDLMGVNDLFAPFFGAGFYYKTFMWPGALWEKLWEPMIRRAAGLGALSGEDDTSRNEKAYAFCDLLVIGAGPAGLMAALTAARAGADVILADEDARPGGRLLLEDEEIDGKPGHVWAADITAELMGMDNVRVMTRTTVTGAFDQGTYGALERVTQHIAAPSDDMPLECFWRIVAKRAVLAAGALERSVAFANNDRPGIMMAGAVRGYLNRYGVAAGQKVAVFGNNDNAWKTARDLQAAGVEIAALIDSRSDVTPQGDFPVITGGLVSDTRGRGALKEITVQSASGEQKIAVDCLGVSGGWNPSVHMLCHMNGRPAWDEATQSFLPVDNMVPGLAPAGAAAGHFSTQAALESGINEANQALTDLGLNTTDTKAPQAEDGAYNITGLWEVPHESKGYKRAWLDFQNDVSTKDVRLAAKENYASVEHMKRYTTQGMAPDQGKNSNVNALAILADATGRDIPTTGTTTFRPPYVPVSLAALGAGARGKGFAPERFVTSHQATVDRNAPMIEAGLWYRPSYYPRPGEKTWLESCNREVISIRNAVGVTDVSTLGKIDIQGPDAGAFLDFVYTNMFSTLKVGRVRYGLMLREDGHVMDDGTTARLGENHYVTTTTTAAAGQVMKHMEFVHQALCPDMDVRFISVTEQWAQFAVAGPKSRELLNTVLDDKIDNDSWPFMACGDVTLSGVKGRLFRISFSGEHAYEIAVPSRYGDALFRDLVSRAEVLGGGAYGMEALNVLRIEKGFITHAEIHGRVTAFDIGMGRMVSGKKDCIGKTASERPGLHGDHREQMVGLKPVDAGQNLSNGAHLFFADDDITADNSRGYVTSVGYSPTLDTYLALGFLENGPAHYGKKIRFKDHLRGIDTMVEVCNPVFLDPEGGRSRG</sequence>
<accession>A0A8J7LK99</accession>
<feature type="domain" description="GCVT N-terminal" evidence="3">
    <location>
        <begin position="598"/>
        <end position="867"/>
    </location>
</feature>
<dbReference type="Pfam" id="PF07992">
    <property type="entry name" value="Pyr_redox_2"/>
    <property type="match status" value="1"/>
</dbReference>
<dbReference type="InterPro" id="IPR013977">
    <property type="entry name" value="GcvT_C"/>
</dbReference>
<dbReference type="InterPro" id="IPR006222">
    <property type="entry name" value="GCVT_N"/>
</dbReference>
<dbReference type="Pfam" id="PF13510">
    <property type="entry name" value="Fer2_4"/>
    <property type="match status" value="1"/>
</dbReference>
<dbReference type="InterPro" id="IPR027266">
    <property type="entry name" value="TrmE/GcvT-like"/>
</dbReference>
<evidence type="ECO:0000256" key="1">
    <source>
        <dbReference type="ARBA" id="ARBA00008609"/>
    </source>
</evidence>
<dbReference type="AlphaFoldDB" id="A0A8J7LK99"/>
<feature type="domain" description="SoxA A3" evidence="6">
    <location>
        <begin position="499"/>
        <end position="583"/>
    </location>
</feature>
<feature type="domain" description="FAD/NAD(P)-binding" evidence="4">
    <location>
        <begin position="167"/>
        <end position="356"/>
    </location>
</feature>
<evidence type="ECO:0000313" key="7">
    <source>
        <dbReference type="EMBL" id="MBI1493520.1"/>
    </source>
</evidence>
<evidence type="ECO:0000259" key="5">
    <source>
        <dbReference type="Pfam" id="PF08669"/>
    </source>
</evidence>
<dbReference type="SUPFAM" id="SSF103025">
    <property type="entry name" value="Folate-binding domain"/>
    <property type="match status" value="1"/>
</dbReference>
<dbReference type="Proteomes" id="UP000640583">
    <property type="component" value="Unassembled WGS sequence"/>
</dbReference>
<reference evidence="7" key="1">
    <citation type="submission" date="2020-10" db="EMBL/GenBank/DDBJ databases">
        <title>Paenihalocynthiibacter styelae gen. nov., sp. nov., isolated from stalked sea squirt Styela clava.</title>
        <authorList>
            <person name="Kim Y.-O."/>
            <person name="Yoon J.-H."/>
        </authorList>
    </citation>
    <scope>NUCLEOTIDE SEQUENCE</scope>
    <source>
        <strain evidence="7">MYP1-1</strain>
    </source>
</reference>
<dbReference type="InterPro" id="IPR028896">
    <property type="entry name" value="GcvT/YgfZ/DmdA"/>
</dbReference>
<evidence type="ECO:0000259" key="6">
    <source>
        <dbReference type="Pfam" id="PF17806"/>
    </source>
</evidence>
<evidence type="ECO:0000256" key="2">
    <source>
        <dbReference type="ARBA" id="ARBA00023002"/>
    </source>
</evidence>
<keyword evidence="2" id="KW-0560">Oxidoreductase</keyword>
<dbReference type="InterPro" id="IPR006277">
    <property type="entry name" value="Sarcosine_oxidase_asu"/>
</dbReference>
<dbReference type="InterPro" id="IPR023753">
    <property type="entry name" value="FAD/NAD-binding_dom"/>
</dbReference>
<dbReference type="InterPro" id="IPR042204">
    <property type="entry name" value="2Fe-2S-bd_N"/>
</dbReference>
<dbReference type="InterPro" id="IPR041117">
    <property type="entry name" value="SoxA_A3"/>
</dbReference>
<dbReference type="PRINTS" id="PR00469">
    <property type="entry name" value="PNDRDTASEII"/>
</dbReference>
<dbReference type="PIRSF" id="PIRSF037980">
    <property type="entry name" value="SoxA"/>
    <property type="match status" value="1"/>
</dbReference>
<dbReference type="RefSeq" id="WP_228848349.1">
    <property type="nucleotide sequence ID" value="NZ_JADCKQ010000004.1"/>
</dbReference>
<keyword evidence="8" id="KW-1185">Reference proteome</keyword>
<feature type="domain" description="Aminomethyltransferase C-terminal" evidence="5">
    <location>
        <begin position="887"/>
        <end position="973"/>
    </location>
</feature>
<comment type="caution">
    <text evidence="7">The sequence shown here is derived from an EMBL/GenBank/DDBJ whole genome shotgun (WGS) entry which is preliminary data.</text>
</comment>
<protein>
    <submittedName>
        <fullName evidence="7">Sarcosine oxidase subunit alpha family protein</fullName>
    </submittedName>
</protein>
<dbReference type="GO" id="GO:0046653">
    <property type="term" value="P:tetrahydrofolate metabolic process"/>
    <property type="evidence" value="ECO:0007669"/>
    <property type="project" value="InterPro"/>
</dbReference>
<dbReference type="Pfam" id="PF08669">
    <property type="entry name" value="GCV_T_C"/>
    <property type="match status" value="1"/>
</dbReference>
<dbReference type="SUPFAM" id="SSF51905">
    <property type="entry name" value="FAD/NAD(P)-binding domain"/>
    <property type="match status" value="1"/>
</dbReference>
<evidence type="ECO:0000313" key="8">
    <source>
        <dbReference type="Proteomes" id="UP000640583"/>
    </source>
</evidence>
<dbReference type="GO" id="GO:0008115">
    <property type="term" value="F:sarcosine oxidase activity"/>
    <property type="evidence" value="ECO:0007669"/>
    <property type="project" value="InterPro"/>
</dbReference>
<dbReference type="EMBL" id="JADCKQ010000004">
    <property type="protein sequence ID" value="MBI1493520.1"/>
    <property type="molecule type" value="Genomic_DNA"/>
</dbReference>
<evidence type="ECO:0000259" key="4">
    <source>
        <dbReference type="Pfam" id="PF07992"/>
    </source>
</evidence>